<evidence type="ECO:0000256" key="4">
    <source>
        <dbReference type="ARBA" id="ARBA00022764"/>
    </source>
</evidence>
<dbReference type="SUPFAM" id="SSF52833">
    <property type="entry name" value="Thioredoxin-like"/>
    <property type="match status" value="1"/>
</dbReference>
<sequence length="289" mass="29959">MNYTEFRPGFKARAATAALAVTTAFAVVSLGLAAVTSAPAQASDTSSAVRAALKARLPKTPIDALTCEGFGGLCEVVSGSTLFYVDESARYLLVGRLYDMETRRDVTAARLLELNPDLIAAGAARAGGDSKGQDEEPANAPPANVDLAKLPADGAVRWGNPAGPKVVVFSDFHCGYCQRLTGELTKAGVQVEERPISIFGAKSRALSEAVLCAPDPAAALHAAYAGEAPRARPGCKPKGLDANEAFAKANGFNGTPVLVRASDGAVLQGYRPASEIRRFLGLTPNKGGQ</sequence>
<evidence type="ECO:0000259" key="8">
    <source>
        <dbReference type="Pfam" id="PF10411"/>
    </source>
</evidence>
<keyword evidence="3 7" id="KW-0732">Signal</keyword>
<evidence type="ECO:0000259" key="9">
    <source>
        <dbReference type="Pfam" id="PF13098"/>
    </source>
</evidence>
<dbReference type="InterPro" id="IPR009094">
    <property type="entry name" value="DiS-bond_isomerase_DsbC/G_N_sf"/>
</dbReference>
<feature type="signal peptide" evidence="7">
    <location>
        <begin position="1"/>
        <end position="26"/>
    </location>
</feature>
<dbReference type="Gene3D" id="3.40.30.10">
    <property type="entry name" value="Glutaredoxin"/>
    <property type="match status" value="1"/>
</dbReference>
<organism evidence="10 11">
    <name type="scientific">Sphingobium fuliginis (strain ATCC 27551)</name>
    <dbReference type="NCBI Taxonomy" id="336203"/>
    <lineage>
        <taxon>Bacteria</taxon>
        <taxon>Pseudomonadati</taxon>
        <taxon>Pseudomonadota</taxon>
        <taxon>Alphaproteobacteria</taxon>
        <taxon>Sphingomonadales</taxon>
        <taxon>Sphingomonadaceae</taxon>
        <taxon>Sphingobium</taxon>
    </lineage>
</organism>
<dbReference type="CDD" id="cd03020">
    <property type="entry name" value="DsbA_DsbC_DsbG"/>
    <property type="match status" value="1"/>
</dbReference>
<evidence type="ECO:0000256" key="7">
    <source>
        <dbReference type="RuleBase" id="RU364038"/>
    </source>
</evidence>
<feature type="domain" description="Thioredoxin-like fold" evidence="9">
    <location>
        <begin position="164"/>
        <end position="280"/>
    </location>
</feature>
<keyword evidence="6 7" id="KW-0676">Redox-active center</keyword>
<evidence type="ECO:0000256" key="1">
    <source>
        <dbReference type="ARBA" id="ARBA00004418"/>
    </source>
</evidence>
<comment type="similarity">
    <text evidence="2 7">Belongs to the thioredoxin family. DsbC subfamily.</text>
</comment>
<dbReference type="EMBL" id="BEWI01000030">
    <property type="protein sequence ID" value="GAY20426.1"/>
    <property type="molecule type" value="Genomic_DNA"/>
</dbReference>
<proteinExistence type="inferred from homology"/>
<dbReference type="Proteomes" id="UP000221538">
    <property type="component" value="Unassembled WGS sequence"/>
</dbReference>
<comment type="subcellular location">
    <subcellularLocation>
        <location evidence="1 7">Periplasm</location>
    </subcellularLocation>
</comment>
<dbReference type="PANTHER" id="PTHR35272">
    <property type="entry name" value="THIOL:DISULFIDE INTERCHANGE PROTEIN DSBC-RELATED"/>
    <property type="match status" value="1"/>
</dbReference>
<comment type="function">
    <text evidence="7">Required for disulfide bond formation in some periplasmic proteins. Acts by transferring its disulfide bond to other proteins and is reduced in the process.</text>
</comment>
<dbReference type="InterPro" id="IPR018950">
    <property type="entry name" value="DiS-bond_isomerase_DsbC/G_N"/>
</dbReference>
<evidence type="ECO:0000256" key="5">
    <source>
        <dbReference type="ARBA" id="ARBA00023157"/>
    </source>
</evidence>
<feature type="domain" description="Disulphide bond isomerase DsbC/G N-terminal" evidence="8">
    <location>
        <begin position="41"/>
        <end position="108"/>
    </location>
</feature>
<protein>
    <recommendedName>
        <fullName evidence="7">Thiol:disulfide interchange protein</fullName>
    </recommendedName>
</protein>
<dbReference type="Gene3D" id="3.10.450.70">
    <property type="entry name" value="Disulphide bond isomerase, DsbC/G, N-terminal"/>
    <property type="match status" value="1"/>
</dbReference>
<evidence type="ECO:0000256" key="6">
    <source>
        <dbReference type="ARBA" id="ARBA00023284"/>
    </source>
</evidence>
<name>A0A292ZBV2_SPHSA</name>
<dbReference type="AlphaFoldDB" id="A0A292ZBV2"/>
<evidence type="ECO:0000313" key="10">
    <source>
        <dbReference type="EMBL" id="GAY20426.1"/>
    </source>
</evidence>
<dbReference type="GO" id="GO:0042597">
    <property type="term" value="C:periplasmic space"/>
    <property type="evidence" value="ECO:0007669"/>
    <property type="project" value="UniProtKB-SubCell"/>
</dbReference>
<reference evidence="10 11" key="1">
    <citation type="journal article" date="2013" name="Biodegradation">
        <title>Occurrence of 4-tert-butylphenol (4-t-BP) biodegradation in an aquatic sample caused by the presence of Spirodela polyrrhiza and isolation of a 4-t-BP-utilizing bacterium.</title>
        <authorList>
            <person name="Ogata Y."/>
            <person name="Toyama T."/>
            <person name="Yu N."/>
            <person name="Wang X."/>
            <person name="Sei K."/>
            <person name="Ike M."/>
        </authorList>
    </citation>
    <scope>NUCLEOTIDE SEQUENCE [LARGE SCALE GENOMIC DNA]</scope>
    <source>
        <strain evidence="10 11">OMI</strain>
    </source>
</reference>
<evidence type="ECO:0000313" key="11">
    <source>
        <dbReference type="Proteomes" id="UP000221538"/>
    </source>
</evidence>
<comment type="caution">
    <text evidence="10">The sequence shown here is derived from an EMBL/GenBank/DDBJ whole genome shotgun (WGS) entry which is preliminary data.</text>
</comment>
<evidence type="ECO:0000256" key="3">
    <source>
        <dbReference type="ARBA" id="ARBA00022729"/>
    </source>
</evidence>
<dbReference type="Pfam" id="PF13098">
    <property type="entry name" value="Thioredoxin_2"/>
    <property type="match status" value="1"/>
</dbReference>
<reference evidence="10 11" key="2">
    <citation type="journal article" date="2013" name="Environ. Sci. Technol.">
        <title>The 4-tert-butylphenol-utilizing bacterium Sphingobium fuliginis OMI can degrade bisphenols via phenolic ring hydroxylation and meta-cleavage pathway.</title>
        <authorList>
            <person name="Ogata Y."/>
            <person name="Goda S."/>
            <person name="Toyama T."/>
            <person name="Sei K."/>
            <person name="Ike M."/>
        </authorList>
    </citation>
    <scope>NUCLEOTIDE SEQUENCE [LARGE SCALE GENOMIC DNA]</scope>
    <source>
        <strain evidence="10 11">OMI</strain>
    </source>
</reference>
<dbReference type="InterPro" id="IPR033954">
    <property type="entry name" value="DiS-bond_Isoase_DsbC/G"/>
</dbReference>
<dbReference type="Pfam" id="PF10411">
    <property type="entry name" value="DsbC_N"/>
    <property type="match status" value="1"/>
</dbReference>
<dbReference type="SUPFAM" id="SSF54423">
    <property type="entry name" value="DsbC/DsbG N-terminal domain-like"/>
    <property type="match status" value="1"/>
</dbReference>
<dbReference type="RefSeq" id="WP_099185471.1">
    <property type="nucleotide sequence ID" value="NZ_BEWI01000030.1"/>
</dbReference>
<evidence type="ECO:0000256" key="2">
    <source>
        <dbReference type="ARBA" id="ARBA00009813"/>
    </source>
</evidence>
<dbReference type="PANTHER" id="PTHR35272:SF3">
    <property type="entry name" value="THIOL:DISULFIDE INTERCHANGE PROTEIN DSBC"/>
    <property type="match status" value="1"/>
</dbReference>
<dbReference type="InterPro" id="IPR051470">
    <property type="entry name" value="Thiol:disulfide_interchange"/>
</dbReference>
<keyword evidence="4 7" id="KW-0574">Periplasm</keyword>
<dbReference type="InterPro" id="IPR012336">
    <property type="entry name" value="Thioredoxin-like_fold"/>
</dbReference>
<gene>
    <name evidence="10" type="ORF">SFOMI_0950</name>
</gene>
<keyword evidence="5" id="KW-1015">Disulfide bond</keyword>
<feature type="chain" id="PRO_5011831490" description="Thiol:disulfide interchange protein" evidence="7">
    <location>
        <begin position="27"/>
        <end position="289"/>
    </location>
</feature>
<dbReference type="InterPro" id="IPR036249">
    <property type="entry name" value="Thioredoxin-like_sf"/>
</dbReference>
<accession>A0A292ZBV2</accession>